<dbReference type="InParanoid" id="A0A286UDT8"/>
<evidence type="ECO:0000256" key="1">
    <source>
        <dbReference type="SAM" id="MobiDB-lite"/>
    </source>
</evidence>
<feature type="compositionally biased region" description="Polar residues" evidence="1">
    <location>
        <begin position="70"/>
        <end position="90"/>
    </location>
</feature>
<feature type="compositionally biased region" description="Polar residues" evidence="1">
    <location>
        <begin position="1"/>
        <end position="11"/>
    </location>
</feature>
<sequence>MDNSNNNSKQGARSYPVKKTQTGQSTQQNRVKKSTSPAPTSRRGSIPRQDTTASRTDSRRDSTSDENCKKNVTSPRSQKTSISHQSTPPSHQVVLKQIQASDLKPGDILLILHHSVPKNNSTYFHWMIYFHYGPDRAGEIIHATFFKPHGSTTDYWKFEKKAHTLITPKLAYARVLGNMNVEEINKFTDNFDESVPVPFLPRDPHPSADFTCRIWAKRGIRYMSKIKKCHLHSSIDELEAEMKAKACAQEELARRCCKMSEDNKPIFQGYIPLIEKYSVVMVPSN</sequence>
<organism evidence="2 3">
    <name type="scientific">Pyrrhoderma noxium</name>
    <dbReference type="NCBI Taxonomy" id="2282107"/>
    <lineage>
        <taxon>Eukaryota</taxon>
        <taxon>Fungi</taxon>
        <taxon>Dikarya</taxon>
        <taxon>Basidiomycota</taxon>
        <taxon>Agaricomycotina</taxon>
        <taxon>Agaricomycetes</taxon>
        <taxon>Hymenochaetales</taxon>
        <taxon>Hymenochaetaceae</taxon>
        <taxon>Pyrrhoderma</taxon>
    </lineage>
</organism>
<comment type="caution">
    <text evidence="2">The sequence shown here is derived from an EMBL/GenBank/DDBJ whole genome shotgun (WGS) entry which is preliminary data.</text>
</comment>
<keyword evidence="3" id="KW-1185">Reference proteome</keyword>
<dbReference type="AlphaFoldDB" id="A0A286UDT8"/>
<gene>
    <name evidence="2" type="ORF">PNOK_0627800</name>
</gene>
<evidence type="ECO:0000313" key="3">
    <source>
        <dbReference type="Proteomes" id="UP000217199"/>
    </source>
</evidence>
<name>A0A286UDT8_9AGAM</name>
<evidence type="ECO:0000313" key="2">
    <source>
        <dbReference type="EMBL" id="PAV17792.1"/>
    </source>
</evidence>
<reference evidence="2 3" key="1">
    <citation type="journal article" date="2017" name="Mol. Ecol.">
        <title>Comparative and population genomic landscape of Phellinus noxius: A hypervariable fungus causing root rot in trees.</title>
        <authorList>
            <person name="Chung C.L."/>
            <person name="Lee T.J."/>
            <person name="Akiba M."/>
            <person name="Lee H.H."/>
            <person name="Kuo T.H."/>
            <person name="Liu D."/>
            <person name="Ke H.M."/>
            <person name="Yokoi T."/>
            <person name="Roa M.B."/>
            <person name="Lu M.J."/>
            <person name="Chang Y.Y."/>
            <person name="Ann P.J."/>
            <person name="Tsai J.N."/>
            <person name="Chen C.Y."/>
            <person name="Tzean S.S."/>
            <person name="Ota Y."/>
            <person name="Hattori T."/>
            <person name="Sahashi N."/>
            <person name="Liou R.F."/>
            <person name="Kikuchi T."/>
            <person name="Tsai I.J."/>
        </authorList>
    </citation>
    <scope>NUCLEOTIDE SEQUENCE [LARGE SCALE GENOMIC DNA]</scope>
    <source>
        <strain evidence="2 3">FFPRI411160</strain>
    </source>
</reference>
<accession>A0A286UDT8</accession>
<dbReference type="Proteomes" id="UP000217199">
    <property type="component" value="Unassembled WGS sequence"/>
</dbReference>
<feature type="compositionally biased region" description="Basic and acidic residues" evidence="1">
    <location>
        <begin position="56"/>
        <end position="69"/>
    </location>
</feature>
<proteinExistence type="predicted"/>
<dbReference type="EMBL" id="NBII01000006">
    <property type="protein sequence ID" value="PAV17792.1"/>
    <property type="molecule type" value="Genomic_DNA"/>
</dbReference>
<protein>
    <submittedName>
        <fullName evidence="2">Uncharacterized protein</fullName>
    </submittedName>
</protein>
<feature type="compositionally biased region" description="Polar residues" evidence="1">
    <location>
        <begin position="19"/>
        <end position="43"/>
    </location>
</feature>
<feature type="region of interest" description="Disordered" evidence="1">
    <location>
        <begin position="1"/>
        <end position="92"/>
    </location>
</feature>